<dbReference type="Proteomes" id="UP001139451">
    <property type="component" value="Unassembled WGS sequence"/>
</dbReference>
<reference evidence="3" key="1">
    <citation type="submission" date="2022-05" db="EMBL/GenBank/DDBJ databases">
        <title>Sphingomonas sp. strain MG17 Genome sequencing and assembly.</title>
        <authorList>
            <person name="Kim I."/>
        </authorList>
    </citation>
    <scope>NUCLEOTIDE SEQUENCE</scope>
    <source>
        <strain evidence="3">MG17</strain>
    </source>
</reference>
<comment type="caution">
    <text evidence="3">The sequence shown here is derived from an EMBL/GenBank/DDBJ whole genome shotgun (WGS) entry which is preliminary data.</text>
</comment>
<feature type="chain" id="PRO_5040977785" description="PEP-CTERM protein-sorting domain-containing protein" evidence="2">
    <location>
        <begin position="19"/>
        <end position="66"/>
    </location>
</feature>
<accession>A0A9X2KLT4</accession>
<name>A0A9X2KLT4_9SPHN</name>
<keyword evidence="1" id="KW-0472">Membrane</keyword>
<evidence type="ECO:0000313" key="3">
    <source>
        <dbReference type="EMBL" id="MCP3730947.1"/>
    </source>
</evidence>
<dbReference type="RefSeq" id="WP_254293082.1">
    <property type="nucleotide sequence ID" value="NZ_JAMLDX010000007.1"/>
</dbReference>
<proteinExistence type="predicted"/>
<protein>
    <recommendedName>
        <fullName evidence="5">PEP-CTERM protein-sorting domain-containing protein</fullName>
    </recommendedName>
</protein>
<evidence type="ECO:0000313" key="4">
    <source>
        <dbReference type="Proteomes" id="UP001139451"/>
    </source>
</evidence>
<feature type="signal peptide" evidence="2">
    <location>
        <begin position="1"/>
        <end position="18"/>
    </location>
</feature>
<keyword evidence="4" id="KW-1185">Reference proteome</keyword>
<feature type="transmembrane region" description="Helical" evidence="1">
    <location>
        <begin position="34"/>
        <end position="52"/>
    </location>
</feature>
<evidence type="ECO:0000256" key="1">
    <source>
        <dbReference type="SAM" id="Phobius"/>
    </source>
</evidence>
<evidence type="ECO:0008006" key="5">
    <source>
        <dbReference type="Google" id="ProtNLM"/>
    </source>
</evidence>
<organism evidence="3 4">
    <name type="scientific">Sphingomonas tagetis</name>
    <dbReference type="NCBI Taxonomy" id="2949092"/>
    <lineage>
        <taxon>Bacteria</taxon>
        <taxon>Pseudomonadati</taxon>
        <taxon>Pseudomonadota</taxon>
        <taxon>Alphaproteobacteria</taxon>
        <taxon>Sphingomonadales</taxon>
        <taxon>Sphingomonadaceae</taxon>
        <taxon>Sphingomonas</taxon>
    </lineage>
</organism>
<keyword evidence="2" id="KW-0732">Signal</keyword>
<keyword evidence="1" id="KW-0812">Transmembrane</keyword>
<keyword evidence="1" id="KW-1133">Transmembrane helix</keyword>
<dbReference type="EMBL" id="JAMLDX010000007">
    <property type="protein sequence ID" value="MCP3730947.1"/>
    <property type="molecule type" value="Genomic_DNA"/>
</dbReference>
<dbReference type="AlphaFoldDB" id="A0A9X2KLT4"/>
<sequence length="66" mass="7346">MLRALVFFLVFCAVPTFAAHTGEVTRRTMPELSDLALAAMAAGGVWLAQRAMRRRARARKQAQLQD</sequence>
<gene>
    <name evidence="3" type="ORF">M9978_10945</name>
</gene>
<evidence type="ECO:0000256" key="2">
    <source>
        <dbReference type="SAM" id="SignalP"/>
    </source>
</evidence>